<evidence type="ECO:0000256" key="5">
    <source>
        <dbReference type="PIRSR" id="PIRSR001549-1"/>
    </source>
</evidence>
<accession>A0A8J8CEP1</accession>
<keyword evidence="4" id="KW-0648">Protein biosynthesis</keyword>
<comment type="catalytic activity">
    <reaction evidence="3 4">
        <text>tRNA(His) + L-histidine + ATP = L-histidyl-tRNA(His) + AMP + diphosphate + H(+)</text>
        <dbReference type="Rhea" id="RHEA:17313"/>
        <dbReference type="Rhea" id="RHEA-COMP:9665"/>
        <dbReference type="Rhea" id="RHEA-COMP:9689"/>
        <dbReference type="ChEBI" id="CHEBI:15378"/>
        <dbReference type="ChEBI" id="CHEBI:30616"/>
        <dbReference type="ChEBI" id="CHEBI:33019"/>
        <dbReference type="ChEBI" id="CHEBI:57595"/>
        <dbReference type="ChEBI" id="CHEBI:78442"/>
        <dbReference type="ChEBI" id="CHEBI:78527"/>
        <dbReference type="ChEBI" id="CHEBI:456215"/>
        <dbReference type="EC" id="6.1.1.21"/>
    </reaction>
</comment>
<dbReference type="PROSITE" id="PS50862">
    <property type="entry name" value="AA_TRNA_LIGASE_II"/>
    <property type="match status" value="1"/>
</dbReference>
<evidence type="ECO:0000259" key="6">
    <source>
        <dbReference type="PROSITE" id="PS50862"/>
    </source>
</evidence>
<evidence type="ECO:0000256" key="1">
    <source>
        <dbReference type="ARBA" id="ARBA00008226"/>
    </source>
</evidence>
<dbReference type="GO" id="GO:0006427">
    <property type="term" value="P:histidyl-tRNA aminoacylation"/>
    <property type="evidence" value="ECO:0007669"/>
    <property type="project" value="UniProtKB-UniRule"/>
</dbReference>
<dbReference type="Gene3D" id="3.40.50.800">
    <property type="entry name" value="Anticodon-binding domain"/>
    <property type="match status" value="1"/>
</dbReference>
<dbReference type="InterPro" id="IPR015807">
    <property type="entry name" value="His-tRNA-ligase"/>
</dbReference>
<dbReference type="EMBL" id="JAACVF010000067">
    <property type="protein sequence ID" value="NCN64966.1"/>
    <property type="molecule type" value="Genomic_DNA"/>
</dbReference>
<dbReference type="InterPro" id="IPR004154">
    <property type="entry name" value="Anticodon-bd"/>
</dbReference>
<keyword evidence="4 7" id="KW-0436">Ligase</keyword>
<dbReference type="Pfam" id="PF13393">
    <property type="entry name" value="tRNA-synt_His"/>
    <property type="match status" value="1"/>
</dbReference>
<evidence type="ECO:0000256" key="3">
    <source>
        <dbReference type="ARBA" id="ARBA00047639"/>
    </source>
</evidence>
<dbReference type="PIRSF" id="PIRSF001549">
    <property type="entry name" value="His-tRNA_synth"/>
    <property type="match status" value="1"/>
</dbReference>
<dbReference type="Pfam" id="PF03129">
    <property type="entry name" value="HGTP_anticodon"/>
    <property type="match status" value="1"/>
</dbReference>
<evidence type="ECO:0000313" key="8">
    <source>
        <dbReference type="EMBL" id="NCS91744.1"/>
    </source>
</evidence>
<evidence type="ECO:0000256" key="2">
    <source>
        <dbReference type="ARBA" id="ARBA00022741"/>
    </source>
</evidence>
<proteinExistence type="inferred from homology"/>
<comment type="caution">
    <text evidence="7">The sequence shown here is derived from an EMBL/GenBank/DDBJ whole genome shotgun (WGS) entry which is preliminary data.</text>
</comment>
<evidence type="ECO:0000313" key="9">
    <source>
        <dbReference type="Proteomes" id="UP000768163"/>
    </source>
</evidence>
<gene>
    <name evidence="4" type="primary">hisS</name>
    <name evidence="8" type="ORF">GW779_04985</name>
    <name evidence="7" type="ORF">GW910_02665</name>
</gene>
<feature type="binding site" evidence="5">
    <location>
        <position position="110"/>
    </location>
    <ligand>
        <name>L-histidine</name>
        <dbReference type="ChEBI" id="CHEBI:57595"/>
    </ligand>
</feature>
<dbReference type="InterPro" id="IPR045864">
    <property type="entry name" value="aa-tRNA-synth_II/BPL/LPL"/>
</dbReference>
<reference evidence="7" key="1">
    <citation type="submission" date="2019-11" db="EMBL/GenBank/DDBJ databases">
        <title>Lipid analysis of CO2-rich subsurface aquifers suggests an autotrophy-based deep biosphere with lysolipids enriched in CPR bacteria.</title>
        <authorList>
            <person name="Probst A.J."/>
            <person name="Elling F.J."/>
            <person name="Castelle C.J."/>
            <person name="Zhu Q."/>
            <person name="Elvert M."/>
            <person name="Birarda G."/>
            <person name="Holman H.-Y."/>
            <person name="Lane K.R."/>
            <person name="Ladd B."/>
            <person name="Ryan M.C."/>
            <person name="Woyke T."/>
            <person name="Hinrichs K.-U."/>
            <person name="Banfield J.F."/>
        </authorList>
    </citation>
    <scope>NUCLEOTIDE SEQUENCE</scope>
    <source>
        <strain evidence="7">CG_2015-01_33_1645</strain>
        <strain evidence="8">CG_2015-04_33_537</strain>
    </source>
</reference>
<dbReference type="PANTHER" id="PTHR43707:SF1">
    <property type="entry name" value="HISTIDINE--TRNA LIGASE, MITOCHONDRIAL-RELATED"/>
    <property type="match status" value="1"/>
</dbReference>
<keyword evidence="4" id="KW-0030">Aminoacyl-tRNA synthetase</keyword>
<dbReference type="EC" id="6.1.1.21" evidence="4"/>
<dbReference type="InterPro" id="IPR041715">
    <property type="entry name" value="HisRS-like_core"/>
</dbReference>
<dbReference type="NCBIfam" id="TIGR00442">
    <property type="entry name" value="hisS"/>
    <property type="match status" value="1"/>
</dbReference>
<dbReference type="CDD" id="cd00773">
    <property type="entry name" value="HisRS-like_core"/>
    <property type="match status" value="1"/>
</dbReference>
<dbReference type="InterPro" id="IPR004516">
    <property type="entry name" value="HisRS/HisZ"/>
</dbReference>
<feature type="binding site" evidence="5">
    <location>
        <begin position="267"/>
        <end position="268"/>
    </location>
    <ligand>
        <name>L-histidine</name>
        <dbReference type="ChEBI" id="CHEBI:57595"/>
    </ligand>
</feature>
<dbReference type="HAMAP" id="MF_00127">
    <property type="entry name" value="His_tRNA_synth"/>
    <property type="match status" value="1"/>
</dbReference>
<evidence type="ECO:0000313" key="7">
    <source>
        <dbReference type="EMBL" id="NCN64966.1"/>
    </source>
</evidence>
<dbReference type="AlphaFoldDB" id="A0A8J8CEP1"/>
<comment type="similarity">
    <text evidence="1 4">Belongs to the class-II aminoacyl-tRNA synthetase family.</text>
</comment>
<keyword evidence="4" id="KW-0067">ATP-binding</keyword>
<feature type="domain" description="Aminoacyl-transfer RNA synthetases class-II family profile" evidence="6">
    <location>
        <begin position="9"/>
        <end position="349"/>
    </location>
</feature>
<dbReference type="Gene3D" id="3.30.930.10">
    <property type="entry name" value="Bira Bifunctional Protein, Domain 2"/>
    <property type="match status" value="1"/>
</dbReference>
<dbReference type="GO" id="GO:0005524">
    <property type="term" value="F:ATP binding"/>
    <property type="evidence" value="ECO:0007669"/>
    <property type="project" value="UniProtKB-UniRule"/>
</dbReference>
<feature type="binding site" evidence="5">
    <location>
        <position position="128"/>
    </location>
    <ligand>
        <name>L-histidine</name>
        <dbReference type="ChEBI" id="CHEBI:57595"/>
    </ligand>
</feature>
<name>A0A8J8CEP1_9ARCH</name>
<keyword evidence="4" id="KW-0963">Cytoplasm</keyword>
<dbReference type="EMBL" id="JAACQH010000105">
    <property type="protein sequence ID" value="NCS91744.1"/>
    <property type="molecule type" value="Genomic_DNA"/>
</dbReference>
<dbReference type="InterPro" id="IPR006195">
    <property type="entry name" value="aa-tRNA-synth_II"/>
</dbReference>
<dbReference type="SUPFAM" id="SSF55681">
    <property type="entry name" value="Class II aaRS and biotin synthetases"/>
    <property type="match status" value="1"/>
</dbReference>
<dbReference type="InterPro" id="IPR036621">
    <property type="entry name" value="Anticodon-bd_dom_sf"/>
</dbReference>
<evidence type="ECO:0000256" key="4">
    <source>
        <dbReference type="HAMAP-Rule" id="MF_00127"/>
    </source>
</evidence>
<protein>
    <recommendedName>
        <fullName evidence="4">Histidine--tRNA ligase</fullName>
        <ecNumber evidence="4">6.1.1.21</ecNumber>
    </recommendedName>
    <alternativeName>
        <fullName evidence="4">Histidyl-tRNA synthetase</fullName>
        <shortName evidence="4">HisRS</shortName>
    </alternativeName>
</protein>
<organism evidence="7 9">
    <name type="scientific">Candidatus Altarchaeum hamiconexum</name>
    <dbReference type="NCBI Taxonomy" id="1803513"/>
    <lineage>
        <taxon>Archaea</taxon>
        <taxon>Candidatus Altarchaeota</taxon>
        <taxon>Candidatus Altiarchaeia</taxon>
        <taxon>Candidatus Altarchaeales</taxon>
        <taxon>Candidatus Altarchaeaceae</taxon>
        <taxon>Candidatus Altarchaeum</taxon>
    </lineage>
</organism>
<keyword evidence="2 4" id="KW-0547">Nucleotide-binding</keyword>
<dbReference type="Proteomes" id="UP000768163">
    <property type="component" value="Unassembled WGS sequence"/>
</dbReference>
<sequence length="423" mass="49035">MDFKTEKLRGFRDFLPEDMKIRNYVRKAIEKKFKLYGFDEILTPTVEYTGIFTLKSGEEITESMFAFKDKGNRDVCLKPEQTVSTARFFIENFKNFAMPLKFYYFCPVFRYDEPQHARYREFWHLGVELIGSNTPESDAEVISLAYCGLKQLNLNFELELSNIKVIKGVLNSTNLSRGDKEKILHYIDKHNDEGINEILKRTDNGEILNKVLSFKGKRGNLNELKNIVRNCPEAIEGIEELENILNFVEMFNNDYVINFNIVRGLDYYTSNVFEIHANDMQICGGGRYDNLIGLFSDKDSKNDKNKGVPAVGFAYGFDRVIEALKAQNLIPKFENNKILITYVSEEFLPYCIKVAGELRERNITADLDIMKRKVKKAMEYANNKYRYVIVVGKKEFEEGRITLRDMESGGQKFLDVGEIEPLC</sequence>
<feature type="binding site" evidence="5">
    <location>
        <begin position="80"/>
        <end position="82"/>
    </location>
    <ligand>
        <name>L-histidine</name>
        <dbReference type="ChEBI" id="CHEBI:57595"/>
    </ligand>
</feature>
<comment type="subcellular location">
    <subcellularLocation>
        <location evidence="4">Cytoplasm</location>
    </subcellularLocation>
</comment>
<feature type="binding site" evidence="5">
    <location>
        <position position="263"/>
    </location>
    <ligand>
        <name>L-histidine</name>
        <dbReference type="ChEBI" id="CHEBI:57595"/>
    </ligand>
</feature>
<dbReference type="Proteomes" id="UP000738826">
    <property type="component" value="Unassembled WGS sequence"/>
</dbReference>
<dbReference type="SUPFAM" id="SSF52954">
    <property type="entry name" value="Class II aaRS ABD-related"/>
    <property type="match status" value="1"/>
</dbReference>
<dbReference type="PANTHER" id="PTHR43707">
    <property type="entry name" value="HISTIDYL-TRNA SYNTHETASE"/>
    <property type="match status" value="1"/>
</dbReference>
<dbReference type="GO" id="GO:0004821">
    <property type="term" value="F:histidine-tRNA ligase activity"/>
    <property type="evidence" value="ECO:0007669"/>
    <property type="project" value="UniProtKB-UniRule"/>
</dbReference>
<dbReference type="GO" id="GO:0005737">
    <property type="term" value="C:cytoplasm"/>
    <property type="evidence" value="ECO:0007669"/>
    <property type="project" value="UniProtKB-SubCell"/>
</dbReference>